<accession>A0A0M1NK18</accession>
<keyword evidence="3" id="KW-1185">Reference proteome</keyword>
<dbReference type="PANTHER" id="PTHR43415">
    <property type="entry name" value="SPERMIDINE N(1)-ACETYLTRANSFERASE"/>
    <property type="match status" value="1"/>
</dbReference>
<evidence type="ECO:0000313" key="3">
    <source>
        <dbReference type="Proteomes" id="UP000036932"/>
    </source>
</evidence>
<evidence type="ECO:0000313" key="2">
    <source>
        <dbReference type="EMBL" id="KOR82365.1"/>
    </source>
</evidence>
<dbReference type="EMBL" id="LIUT01000003">
    <property type="protein sequence ID" value="KOR82365.1"/>
    <property type="molecule type" value="Genomic_DNA"/>
</dbReference>
<dbReference type="PANTHER" id="PTHR43415:SF3">
    <property type="entry name" value="GNAT-FAMILY ACETYLTRANSFERASE"/>
    <property type="match status" value="1"/>
</dbReference>
<dbReference type="PATRIC" id="fig|1705565.3.peg.5695"/>
<dbReference type="Proteomes" id="UP000036932">
    <property type="component" value="Unassembled WGS sequence"/>
</dbReference>
<dbReference type="AlphaFoldDB" id="A0A0M1NK18"/>
<dbReference type="Pfam" id="PF13302">
    <property type="entry name" value="Acetyltransf_3"/>
    <property type="match status" value="1"/>
</dbReference>
<dbReference type="RefSeq" id="WP_054403987.1">
    <property type="nucleotide sequence ID" value="NZ_LIUT01000003.1"/>
</dbReference>
<evidence type="ECO:0000259" key="1">
    <source>
        <dbReference type="PROSITE" id="PS51186"/>
    </source>
</evidence>
<comment type="caution">
    <text evidence="2">The sequence shown here is derived from an EMBL/GenBank/DDBJ whole genome shotgun (WGS) entry which is preliminary data.</text>
</comment>
<organism evidence="2 3">
    <name type="scientific">Paenibacillus solani</name>
    <dbReference type="NCBI Taxonomy" id="1705565"/>
    <lineage>
        <taxon>Bacteria</taxon>
        <taxon>Bacillati</taxon>
        <taxon>Bacillota</taxon>
        <taxon>Bacilli</taxon>
        <taxon>Bacillales</taxon>
        <taxon>Paenibacillaceae</taxon>
        <taxon>Paenibacillus</taxon>
    </lineage>
</organism>
<name>A0A0M1NK18_9BACL</name>
<dbReference type="SUPFAM" id="SSF55729">
    <property type="entry name" value="Acyl-CoA N-acyltransferases (Nat)"/>
    <property type="match status" value="1"/>
</dbReference>
<dbReference type="Gene3D" id="3.40.630.30">
    <property type="match status" value="1"/>
</dbReference>
<dbReference type="PROSITE" id="PS51186">
    <property type="entry name" value="GNAT"/>
    <property type="match status" value="1"/>
</dbReference>
<sequence>MNSAQRNTKPVRFLEGERLYLRPFGPEDTAGYYEKLFHPEIRRLTGTRQAFTIDGVRRYIEDKSGSPDTMLLLIALSDDDQIIGDIALQDIDYVNRNANMRIAIGSDEHLGMGYGPDAMRLLLEYAYGNLNLHRIELQVFDFNQRAIKAYEKVGFKREGVQRDALYYEHRYYDSIIMSMLEDEYRAKYHQG</sequence>
<keyword evidence="2" id="KW-0808">Transferase</keyword>
<protein>
    <submittedName>
        <fullName evidence="2">Acetyltransferase</fullName>
    </submittedName>
</protein>
<reference evidence="3" key="1">
    <citation type="submission" date="2015-08" db="EMBL/GenBank/DDBJ databases">
        <title>Genome sequencing project for genomic taxonomy and phylogenomics of Bacillus-like bacteria.</title>
        <authorList>
            <person name="Liu B."/>
            <person name="Wang J."/>
            <person name="Zhu Y."/>
            <person name="Liu G."/>
            <person name="Chen Q."/>
            <person name="Chen Z."/>
            <person name="Lan J."/>
            <person name="Che J."/>
            <person name="Ge C."/>
            <person name="Shi H."/>
            <person name="Pan Z."/>
            <person name="Liu X."/>
        </authorList>
    </citation>
    <scope>NUCLEOTIDE SEQUENCE [LARGE SCALE GENOMIC DNA]</scope>
    <source>
        <strain evidence="3">FJAT-22460</strain>
    </source>
</reference>
<gene>
    <name evidence="2" type="ORF">AM231_18715</name>
</gene>
<feature type="domain" description="N-acetyltransferase" evidence="1">
    <location>
        <begin position="19"/>
        <end position="182"/>
    </location>
</feature>
<dbReference type="GO" id="GO:0016747">
    <property type="term" value="F:acyltransferase activity, transferring groups other than amino-acyl groups"/>
    <property type="evidence" value="ECO:0007669"/>
    <property type="project" value="InterPro"/>
</dbReference>
<dbReference type="InterPro" id="IPR000182">
    <property type="entry name" value="GNAT_dom"/>
</dbReference>
<proteinExistence type="predicted"/>
<dbReference type="InterPro" id="IPR016181">
    <property type="entry name" value="Acyl_CoA_acyltransferase"/>
</dbReference>
<dbReference type="OrthoDB" id="9795206at2"/>